<evidence type="ECO:0000256" key="2">
    <source>
        <dbReference type="ARBA" id="ARBA00006190"/>
    </source>
</evidence>
<evidence type="ECO:0000256" key="4">
    <source>
        <dbReference type="ARBA" id="ARBA00022753"/>
    </source>
</evidence>
<dbReference type="GO" id="GO:0015031">
    <property type="term" value="P:protein transport"/>
    <property type="evidence" value="ECO:0007669"/>
    <property type="project" value="UniProtKB-KW"/>
</dbReference>
<keyword evidence="7" id="KW-0175">Coiled coil</keyword>
<dbReference type="STRING" id="2282107.A0A286URH7"/>
<gene>
    <name evidence="8" type="ORF">PNOK_0216300</name>
</gene>
<evidence type="ECO:0000256" key="1">
    <source>
        <dbReference type="ARBA" id="ARBA00004608"/>
    </source>
</evidence>
<proteinExistence type="inferred from homology"/>
<keyword evidence="6" id="KW-0472">Membrane</keyword>
<dbReference type="PANTHER" id="PTHR22761">
    <property type="entry name" value="CHARGED MULTIVESICULAR BODY PROTEIN"/>
    <property type="match status" value="1"/>
</dbReference>
<feature type="coiled-coil region" evidence="7">
    <location>
        <begin position="123"/>
        <end position="150"/>
    </location>
</feature>
<dbReference type="InParanoid" id="A0A286URH7"/>
<evidence type="ECO:0000256" key="3">
    <source>
        <dbReference type="ARBA" id="ARBA00022448"/>
    </source>
</evidence>
<evidence type="ECO:0000256" key="6">
    <source>
        <dbReference type="ARBA" id="ARBA00023136"/>
    </source>
</evidence>
<organism evidence="8 9">
    <name type="scientific">Pyrrhoderma noxium</name>
    <dbReference type="NCBI Taxonomy" id="2282107"/>
    <lineage>
        <taxon>Eukaryota</taxon>
        <taxon>Fungi</taxon>
        <taxon>Dikarya</taxon>
        <taxon>Basidiomycota</taxon>
        <taxon>Agaricomycotina</taxon>
        <taxon>Agaricomycetes</taxon>
        <taxon>Hymenochaetales</taxon>
        <taxon>Hymenochaetaceae</taxon>
        <taxon>Pyrrhoderma</taxon>
    </lineage>
</organism>
<dbReference type="Pfam" id="PF03357">
    <property type="entry name" value="Snf7"/>
    <property type="match status" value="1"/>
</dbReference>
<evidence type="ECO:0000256" key="5">
    <source>
        <dbReference type="ARBA" id="ARBA00022927"/>
    </source>
</evidence>
<dbReference type="PANTHER" id="PTHR22761:SF5">
    <property type="entry name" value="CHARGED MULTIVESICULAR BODY PROTEIN 6"/>
    <property type="match status" value="1"/>
</dbReference>
<dbReference type="Gene3D" id="1.10.287.1060">
    <property type="entry name" value="ESAT-6-like"/>
    <property type="match status" value="1"/>
</dbReference>
<keyword evidence="3" id="KW-0813">Transport</keyword>
<evidence type="ECO:0000256" key="7">
    <source>
        <dbReference type="SAM" id="Coils"/>
    </source>
</evidence>
<evidence type="ECO:0000313" key="9">
    <source>
        <dbReference type="Proteomes" id="UP000217199"/>
    </source>
</evidence>
<dbReference type="FunCoup" id="A0A286URH7">
    <property type="interactions" value="317"/>
</dbReference>
<dbReference type="GO" id="GO:0006900">
    <property type="term" value="P:vesicle budding from membrane"/>
    <property type="evidence" value="ECO:0007669"/>
    <property type="project" value="TreeGrafter"/>
</dbReference>
<comment type="caution">
    <text evidence="8">The sequence shown here is derived from an EMBL/GenBank/DDBJ whole genome shotgun (WGS) entry which is preliminary data.</text>
</comment>
<dbReference type="GO" id="GO:0000815">
    <property type="term" value="C:ESCRT III complex"/>
    <property type="evidence" value="ECO:0007669"/>
    <property type="project" value="TreeGrafter"/>
</dbReference>
<dbReference type="AlphaFoldDB" id="A0A286URH7"/>
<accession>A0A286URH7</accession>
<comment type="subcellular location">
    <subcellularLocation>
        <location evidence="1">Endosome membrane</location>
    </subcellularLocation>
</comment>
<keyword evidence="4" id="KW-0967">Endosome</keyword>
<dbReference type="EMBL" id="NBII01000002">
    <property type="protein sequence ID" value="PAV22206.1"/>
    <property type="molecule type" value="Genomic_DNA"/>
</dbReference>
<protein>
    <submittedName>
        <fullName evidence="8">Snf7 family</fullName>
    </submittedName>
</protein>
<reference evidence="8 9" key="1">
    <citation type="journal article" date="2017" name="Mol. Ecol.">
        <title>Comparative and population genomic landscape of Phellinus noxius: A hypervariable fungus causing root rot in trees.</title>
        <authorList>
            <person name="Chung C.L."/>
            <person name="Lee T.J."/>
            <person name="Akiba M."/>
            <person name="Lee H.H."/>
            <person name="Kuo T.H."/>
            <person name="Liu D."/>
            <person name="Ke H.M."/>
            <person name="Yokoi T."/>
            <person name="Roa M.B."/>
            <person name="Lu M.J."/>
            <person name="Chang Y.Y."/>
            <person name="Ann P.J."/>
            <person name="Tsai J.N."/>
            <person name="Chen C.Y."/>
            <person name="Tzean S.S."/>
            <person name="Ota Y."/>
            <person name="Hattori T."/>
            <person name="Sahashi N."/>
            <person name="Liou R.F."/>
            <person name="Kikuchi T."/>
            <person name="Tsai I.J."/>
        </authorList>
    </citation>
    <scope>NUCLEOTIDE SEQUENCE [LARGE SCALE GENOMIC DNA]</scope>
    <source>
        <strain evidence="8 9">FFPRI411160</strain>
    </source>
</reference>
<dbReference type="Proteomes" id="UP000217199">
    <property type="component" value="Unassembled WGS sequence"/>
</dbReference>
<keyword evidence="5" id="KW-0653">Protein transport</keyword>
<sequence>MGGAQSTPKITQQDRAILDLKLQRDKLKQYQRQIQHVLSREHEIARQHLRAGRKERAVVALRARKYQESLLAKTDNQLEQLEQLVSTIEFSLVQASVLHGLKQGNDVLKEIHKEMNPESVERLLEETAEAQAYQREIDEMLSNSLSLDEEEAVQAELRKLQDEAMEDSTVPLVLPEVPKGELASEEYANKVPGEPVVQKVALEA</sequence>
<comment type="similarity">
    <text evidence="2">Belongs to the SNF7 family.</text>
</comment>
<dbReference type="GO" id="GO:0005771">
    <property type="term" value="C:multivesicular body"/>
    <property type="evidence" value="ECO:0007669"/>
    <property type="project" value="TreeGrafter"/>
</dbReference>
<dbReference type="InterPro" id="IPR005024">
    <property type="entry name" value="Snf7_fam"/>
</dbReference>
<dbReference type="GO" id="GO:0032511">
    <property type="term" value="P:late endosome to vacuole transport via multivesicular body sorting pathway"/>
    <property type="evidence" value="ECO:0007669"/>
    <property type="project" value="TreeGrafter"/>
</dbReference>
<keyword evidence="9" id="KW-1185">Reference proteome</keyword>
<evidence type="ECO:0000313" key="8">
    <source>
        <dbReference type="EMBL" id="PAV22206.1"/>
    </source>
</evidence>
<name>A0A286URH7_9AGAM</name>
<dbReference type="OrthoDB" id="441172at2759"/>